<dbReference type="AlphaFoldDB" id="A0A8E2JXJ4"/>
<protein>
    <recommendedName>
        <fullName evidence="2">Nephrocystin 3-like N-terminal domain-containing protein</fullName>
    </recommendedName>
</protein>
<keyword evidence="4" id="KW-1185">Reference proteome</keyword>
<dbReference type="OrthoDB" id="443402at2759"/>
<organism evidence="3 4">
    <name type="scientific">Glonium stellatum</name>
    <dbReference type="NCBI Taxonomy" id="574774"/>
    <lineage>
        <taxon>Eukaryota</taxon>
        <taxon>Fungi</taxon>
        <taxon>Dikarya</taxon>
        <taxon>Ascomycota</taxon>
        <taxon>Pezizomycotina</taxon>
        <taxon>Dothideomycetes</taxon>
        <taxon>Pleosporomycetidae</taxon>
        <taxon>Gloniales</taxon>
        <taxon>Gloniaceae</taxon>
        <taxon>Glonium</taxon>
    </lineage>
</organism>
<dbReference type="SUPFAM" id="SSF52540">
    <property type="entry name" value="P-loop containing nucleoside triphosphate hydrolases"/>
    <property type="match status" value="1"/>
</dbReference>
<dbReference type="Proteomes" id="UP000250140">
    <property type="component" value="Unassembled WGS sequence"/>
</dbReference>
<dbReference type="Pfam" id="PF24883">
    <property type="entry name" value="NPHP3_N"/>
    <property type="match status" value="1"/>
</dbReference>
<gene>
    <name evidence="3" type="ORF">AOQ84DRAFT_372706</name>
</gene>
<evidence type="ECO:0000313" key="4">
    <source>
        <dbReference type="Proteomes" id="UP000250140"/>
    </source>
</evidence>
<accession>A0A8E2JXJ4</accession>
<evidence type="ECO:0000259" key="2">
    <source>
        <dbReference type="Pfam" id="PF24883"/>
    </source>
</evidence>
<dbReference type="Gene3D" id="3.40.50.300">
    <property type="entry name" value="P-loop containing nucleotide triphosphate hydrolases"/>
    <property type="match status" value="1"/>
</dbReference>
<reference evidence="3 4" key="1">
    <citation type="journal article" date="2016" name="Nat. Commun.">
        <title>Ectomycorrhizal ecology is imprinted in the genome of the dominant symbiotic fungus Cenococcum geophilum.</title>
        <authorList>
            <consortium name="DOE Joint Genome Institute"/>
            <person name="Peter M."/>
            <person name="Kohler A."/>
            <person name="Ohm R.A."/>
            <person name="Kuo A."/>
            <person name="Krutzmann J."/>
            <person name="Morin E."/>
            <person name="Arend M."/>
            <person name="Barry K.W."/>
            <person name="Binder M."/>
            <person name="Choi C."/>
            <person name="Clum A."/>
            <person name="Copeland A."/>
            <person name="Grisel N."/>
            <person name="Haridas S."/>
            <person name="Kipfer T."/>
            <person name="LaButti K."/>
            <person name="Lindquist E."/>
            <person name="Lipzen A."/>
            <person name="Maire R."/>
            <person name="Meier B."/>
            <person name="Mihaltcheva S."/>
            <person name="Molinier V."/>
            <person name="Murat C."/>
            <person name="Poggeler S."/>
            <person name="Quandt C.A."/>
            <person name="Sperisen C."/>
            <person name="Tritt A."/>
            <person name="Tisserant E."/>
            <person name="Crous P.W."/>
            <person name="Henrissat B."/>
            <person name="Nehls U."/>
            <person name="Egli S."/>
            <person name="Spatafora J.W."/>
            <person name="Grigoriev I.V."/>
            <person name="Martin F.M."/>
        </authorList>
    </citation>
    <scope>NUCLEOTIDE SEQUENCE [LARGE SCALE GENOMIC DNA]</scope>
    <source>
        <strain evidence="3 4">CBS 207.34</strain>
    </source>
</reference>
<dbReference type="PANTHER" id="PTHR10039:SF5">
    <property type="entry name" value="NACHT DOMAIN-CONTAINING PROTEIN"/>
    <property type="match status" value="1"/>
</dbReference>
<dbReference type="InterPro" id="IPR027417">
    <property type="entry name" value="P-loop_NTPase"/>
</dbReference>
<name>A0A8E2JXJ4_9PEZI</name>
<dbReference type="EMBL" id="KV748820">
    <property type="protein sequence ID" value="OCL12857.1"/>
    <property type="molecule type" value="Genomic_DNA"/>
</dbReference>
<dbReference type="PANTHER" id="PTHR10039">
    <property type="entry name" value="AMELOGENIN"/>
    <property type="match status" value="1"/>
</dbReference>
<dbReference type="InterPro" id="IPR056884">
    <property type="entry name" value="NPHP3-like_N"/>
</dbReference>
<proteinExistence type="predicted"/>
<evidence type="ECO:0000256" key="1">
    <source>
        <dbReference type="ARBA" id="ARBA00022737"/>
    </source>
</evidence>
<evidence type="ECO:0000313" key="3">
    <source>
        <dbReference type="EMBL" id="OCL12857.1"/>
    </source>
</evidence>
<keyword evidence="1" id="KW-0677">Repeat</keyword>
<sequence>MSSRLESTPKAHQDTFGWIFRDDDPKNQPQPWNSFTNWLKSTDNANIYWITGKPGSGKSTFMKYLAQDPRILLWLGQWSDGYQLIKAGFYFWNSGTAMQMSRMGLLRALLHSSLKTDLALIMHLFGELWEQFITFRGGRDEFTWPELRCAFKSLVSDKSRKFFFLIDGLDEFDGSPDELIKLIIEASARPNVKICTASRPWLPFEDAFKNRPGLLLEQLTHKDISLYVSSKFDENLHYTRLKRRQLDHASNLVRNVINKASGVFLWVYLVVESLLQGLSNSDRVLDLQNRLNALPGDLEALFDNLLDRIDPVYFKQSARYSGFSGHIPHPLCYNYRSRMGKTLNEASKLSAGLSA</sequence>
<feature type="domain" description="Nephrocystin 3-like N-terminal" evidence="2">
    <location>
        <begin position="34"/>
        <end position="199"/>
    </location>
</feature>